<dbReference type="EMBL" id="JAQMRD010000019">
    <property type="protein sequence ID" value="MDB9224080.1"/>
    <property type="molecule type" value="Genomic_DNA"/>
</dbReference>
<comment type="caution">
    <text evidence="1">The sequence shown here is derived from an EMBL/GenBank/DDBJ whole genome shotgun (WGS) entry which is preliminary data.</text>
</comment>
<evidence type="ECO:0000313" key="2">
    <source>
        <dbReference type="Proteomes" id="UP001212263"/>
    </source>
</evidence>
<dbReference type="Pfam" id="PF16132">
    <property type="entry name" value="DUF4843"/>
    <property type="match status" value="1"/>
</dbReference>
<accession>A0AAW6FKT3</accession>
<evidence type="ECO:0000313" key="1">
    <source>
        <dbReference type="EMBL" id="MDB9224080.1"/>
    </source>
</evidence>
<dbReference type="Proteomes" id="UP001212263">
    <property type="component" value="Unassembled WGS sequence"/>
</dbReference>
<gene>
    <name evidence="1" type="ORF">PN645_13825</name>
</gene>
<protein>
    <submittedName>
        <fullName evidence="1">DUF4843 domain-containing protein</fullName>
    </submittedName>
</protein>
<proteinExistence type="predicted"/>
<sequence length="262" mass="30113">MKKIGIVIFLMLALAVLYSCQEYEMVQYGAGQQINFMGDYYLGQNKEPYWEDDTAYLHYEVNFGINPLGDSLRVDTVLIGVKISGAMVDYPRKVVFKTDAPDENALEVLFPETYYVPADTGQAVFKILLKRPATRNATYSANLTFDYAQSDFEAGTLERQFFRLKAEDTVNLGLWGSYEEEWDGYYAMYFGDYSETKARYLITKYGGTSLNEWMMTNQFYDILLSNGFYTDFEAYKADPANQPLIDENTGEWIEIPDISELL</sequence>
<reference evidence="1" key="1">
    <citation type="submission" date="2023-01" db="EMBL/GenBank/DDBJ databases">
        <title>Human gut microbiome strain richness.</title>
        <authorList>
            <person name="Chen-Liaw A."/>
        </authorList>
    </citation>
    <scope>NUCLEOTIDE SEQUENCE</scope>
    <source>
        <strain evidence="1">RTP21484st1_B7_RTP21484_190118</strain>
    </source>
</reference>
<dbReference type="InterPro" id="IPR032299">
    <property type="entry name" value="DUF4843"/>
</dbReference>
<organism evidence="1 2">
    <name type="scientific">Odoribacter splanchnicus</name>
    <dbReference type="NCBI Taxonomy" id="28118"/>
    <lineage>
        <taxon>Bacteria</taxon>
        <taxon>Pseudomonadati</taxon>
        <taxon>Bacteroidota</taxon>
        <taxon>Bacteroidia</taxon>
        <taxon>Bacteroidales</taxon>
        <taxon>Odoribacteraceae</taxon>
        <taxon>Odoribacter</taxon>
    </lineage>
</organism>
<dbReference type="RefSeq" id="WP_272054684.1">
    <property type="nucleotide sequence ID" value="NZ_JAQMRB010000018.1"/>
</dbReference>
<name>A0AAW6FKT3_9BACT</name>
<dbReference type="AlphaFoldDB" id="A0AAW6FKT3"/>
<dbReference type="PROSITE" id="PS51257">
    <property type="entry name" value="PROKAR_LIPOPROTEIN"/>
    <property type="match status" value="1"/>
</dbReference>